<proteinExistence type="predicted"/>
<dbReference type="RefSeq" id="XP_009013560.1">
    <property type="nucleotide sequence ID" value="XM_009015312.1"/>
</dbReference>
<dbReference type="Gene3D" id="2.120.10.80">
    <property type="entry name" value="Kelch-type beta propeller"/>
    <property type="match status" value="1"/>
</dbReference>
<dbReference type="eggNOG" id="KOG1072">
    <property type="taxonomic scope" value="Eukaryota"/>
</dbReference>
<gene>
    <name evidence="3" type="primary">20197103</name>
    <name evidence="2" type="ORF">HELRODRAFT_151403</name>
</gene>
<protein>
    <submittedName>
        <fullName evidence="2 3">Uncharacterized protein</fullName>
    </submittedName>
</protein>
<dbReference type="KEGG" id="hro:HELRODRAFT_151403"/>
<dbReference type="OrthoDB" id="45365at2759"/>
<keyword evidence="4" id="KW-1185">Reference proteome</keyword>
<accession>T1EKK3</accession>
<dbReference type="SMART" id="SM00612">
    <property type="entry name" value="Kelch"/>
    <property type="match status" value="2"/>
</dbReference>
<dbReference type="EMBL" id="KB096080">
    <property type="protein sequence ID" value="ESO08630.1"/>
    <property type="molecule type" value="Genomic_DNA"/>
</dbReference>
<dbReference type="GeneID" id="20197103"/>
<dbReference type="PANTHER" id="PTHR45632:SF14">
    <property type="entry name" value="KELCH-LIKE PROTEIN 33"/>
    <property type="match status" value="1"/>
</dbReference>
<dbReference type="InterPro" id="IPR006652">
    <property type="entry name" value="Kelch_1"/>
</dbReference>
<dbReference type="Proteomes" id="UP000015101">
    <property type="component" value="Unassembled WGS sequence"/>
</dbReference>
<dbReference type="EnsemblMetazoa" id="HelroT151403">
    <property type="protein sequence ID" value="HelroP151403"/>
    <property type="gene ID" value="HelroG151403"/>
</dbReference>
<dbReference type="HOGENOM" id="CLU_1451100_0_0_1"/>
<dbReference type="AlphaFoldDB" id="T1EKK3"/>
<dbReference type="PANTHER" id="PTHR45632">
    <property type="entry name" value="LD33804P"/>
    <property type="match status" value="1"/>
</dbReference>
<evidence type="ECO:0000313" key="2">
    <source>
        <dbReference type="EMBL" id="ESO08630.1"/>
    </source>
</evidence>
<dbReference type="EMBL" id="AMQM01003296">
    <property type="status" value="NOT_ANNOTATED_CDS"/>
    <property type="molecule type" value="Genomic_DNA"/>
</dbReference>
<evidence type="ECO:0000256" key="1">
    <source>
        <dbReference type="ARBA" id="ARBA00022441"/>
    </source>
</evidence>
<evidence type="ECO:0000313" key="3">
    <source>
        <dbReference type="EnsemblMetazoa" id="HelroP151403"/>
    </source>
</evidence>
<dbReference type="CTD" id="20197103"/>
<dbReference type="InParanoid" id="T1EKK3"/>
<reference evidence="4" key="1">
    <citation type="submission" date="2012-12" db="EMBL/GenBank/DDBJ databases">
        <authorList>
            <person name="Hellsten U."/>
            <person name="Grimwood J."/>
            <person name="Chapman J.A."/>
            <person name="Shapiro H."/>
            <person name="Aerts A."/>
            <person name="Otillar R.P."/>
            <person name="Terry A.Y."/>
            <person name="Boore J.L."/>
            <person name="Simakov O."/>
            <person name="Marletaz F."/>
            <person name="Cho S.-J."/>
            <person name="Edsinger-Gonzales E."/>
            <person name="Havlak P."/>
            <person name="Kuo D.-H."/>
            <person name="Larsson T."/>
            <person name="Lv J."/>
            <person name="Arendt D."/>
            <person name="Savage R."/>
            <person name="Osoegawa K."/>
            <person name="de Jong P."/>
            <person name="Lindberg D.R."/>
            <person name="Seaver E.C."/>
            <person name="Weisblat D.A."/>
            <person name="Putnam N.H."/>
            <person name="Grigoriev I.V."/>
            <person name="Rokhsar D.S."/>
        </authorList>
    </citation>
    <scope>NUCLEOTIDE SEQUENCE</scope>
</reference>
<dbReference type="SUPFAM" id="SSF117281">
    <property type="entry name" value="Kelch motif"/>
    <property type="match status" value="1"/>
</dbReference>
<dbReference type="InterPro" id="IPR015915">
    <property type="entry name" value="Kelch-typ_b-propeller"/>
</dbReference>
<keyword evidence="1" id="KW-0880">Kelch repeat</keyword>
<dbReference type="OMA" id="NDCHQTE"/>
<sequence>IFVAGGYERGNWCSSKAFYSYNPNIQQWVELSMMNEARVSFSLVSTNNGIYAIAGIDHIVSNNIDREIILHSVEFYNPIDNVWSFSAPLTHGCYNMSAVSNNDHLYMSGGISDDPQHSVPINNFYTKSIHSGDWRELAPLNVGRHSHVMIFKNENLFVLGGFMESEAAMGFNDCHQTEMYDLETNQW</sequence>
<dbReference type="STRING" id="6412.T1EKK3"/>
<evidence type="ECO:0000313" key="4">
    <source>
        <dbReference type="Proteomes" id="UP000015101"/>
    </source>
</evidence>
<name>T1EKK3_HELRO</name>
<dbReference type="Pfam" id="PF01344">
    <property type="entry name" value="Kelch_1"/>
    <property type="match status" value="1"/>
</dbReference>
<organism evidence="3 4">
    <name type="scientific">Helobdella robusta</name>
    <name type="common">Californian leech</name>
    <dbReference type="NCBI Taxonomy" id="6412"/>
    <lineage>
        <taxon>Eukaryota</taxon>
        <taxon>Metazoa</taxon>
        <taxon>Spiralia</taxon>
        <taxon>Lophotrochozoa</taxon>
        <taxon>Annelida</taxon>
        <taxon>Clitellata</taxon>
        <taxon>Hirudinea</taxon>
        <taxon>Rhynchobdellida</taxon>
        <taxon>Glossiphoniidae</taxon>
        <taxon>Helobdella</taxon>
    </lineage>
</organism>
<reference evidence="2 4" key="2">
    <citation type="journal article" date="2013" name="Nature">
        <title>Insights into bilaterian evolution from three spiralian genomes.</title>
        <authorList>
            <person name="Simakov O."/>
            <person name="Marletaz F."/>
            <person name="Cho S.J."/>
            <person name="Edsinger-Gonzales E."/>
            <person name="Havlak P."/>
            <person name="Hellsten U."/>
            <person name="Kuo D.H."/>
            <person name="Larsson T."/>
            <person name="Lv J."/>
            <person name="Arendt D."/>
            <person name="Savage R."/>
            <person name="Osoegawa K."/>
            <person name="de Jong P."/>
            <person name="Grimwood J."/>
            <person name="Chapman J.A."/>
            <person name="Shapiro H."/>
            <person name="Aerts A."/>
            <person name="Otillar R.P."/>
            <person name="Terry A.Y."/>
            <person name="Boore J.L."/>
            <person name="Grigoriev I.V."/>
            <person name="Lindberg D.R."/>
            <person name="Seaver E.C."/>
            <person name="Weisblat D.A."/>
            <person name="Putnam N.H."/>
            <person name="Rokhsar D.S."/>
        </authorList>
    </citation>
    <scope>NUCLEOTIDE SEQUENCE</scope>
</reference>
<reference evidence="3" key="3">
    <citation type="submission" date="2015-06" db="UniProtKB">
        <authorList>
            <consortium name="EnsemblMetazoa"/>
        </authorList>
    </citation>
    <scope>IDENTIFICATION</scope>
</reference>